<evidence type="ECO:0000313" key="10">
    <source>
        <dbReference type="Proteomes" id="UP000694546"/>
    </source>
</evidence>
<feature type="compositionally biased region" description="Gly residues" evidence="6">
    <location>
        <begin position="700"/>
        <end position="711"/>
    </location>
</feature>
<feature type="domain" description="Ig-like" evidence="8">
    <location>
        <begin position="318"/>
        <end position="398"/>
    </location>
</feature>
<dbReference type="AlphaFoldDB" id="A0A8C5AYW2"/>
<dbReference type="Pfam" id="PF13927">
    <property type="entry name" value="Ig_3"/>
    <property type="match status" value="1"/>
</dbReference>
<evidence type="ECO:0000256" key="5">
    <source>
        <dbReference type="ARBA" id="ARBA00023319"/>
    </source>
</evidence>
<protein>
    <submittedName>
        <fullName evidence="9">Kin of IRRE-like protein 1</fullName>
    </submittedName>
</protein>
<feature type="domain" description="Ig-like" evidence="8">
    <location>
        <begin position="402"/>
        <end position="502"/>
    </location>
</feature>
<dbReference type="Gene3D" id="2.60.40.10">
    <property type="entry name" value="Immunoglobulins"/>
    <property type="match status" value="5"/>
</dbReference>
<dbReference type="SMART" id="SM00409">
    <property type="entry name" value="IG"/>
    <property type="match status" value="5"/>
</dbReference>
<dbReference type="InterPro" id="IPR007110">
    <property type="entry name" value="Ig-like_dom"/>
</dbReference>
<dbReference type="InterPro" id="IPR036179">
    <property type="entry name" value="Ig-like_dom_sf"/>
</dbReference>
<dbReference type="InterPro" id="IPR003598">
    <property type="entry name" value="Ig_sub2"/>
</dbReference>
<dbReference type="Pfam" id="PF08205">
    <property type="entry name" value="C2-set_2"/>
    <property type="match status" value="1"/>
</dbReference>
<feature type="domain" description="Ig-like" evidence="8">
    <location>
        <begin position="127"/>
        <end position="228"/>
    </location>
</feature>
<evidence type="ECO:0000256" key="3">
    <source>
        <dbReference type="ARBA" id="ARBA00023157"/>
    </source>
</evidence>
<evidence type="ECO:0000256" key="7">
    <source>
        <dbReference type="SAM" id="Phobius"/>
    </source>
</evidence>
<dbReference type="PANTHER" id="PTHR11640">
    <property type="entry name" value="NEPHRIN"/>
    <property type="match status" value="1"/>
</dbReference>
<dbReference type="GO" id="GO:0098609">
    <property type="term" value="P:cell-cell adhesion"/>
    <property type="evidence" value="ECO:0007669"/>
    <property type="project" value="TreeGrafter"/>
</dbReference>
<proteinExistence type="predicted"/>
<dbReference type="SUPFAM" id="SSF48726">
    <property type="entry name" value="Immunoglobulin"/>
    <property type="match status" value="5"/>
</dbReference>
<keyword evidence="7" id="KW-1133">Transmembrane helix</keyword>
<keyword evidence="7" id="KW-0812">Transmembrane</keyword>
<reference evidence="9" key="1">
    <citation type="submission" date="2025-08" db="UniProtKB">
        <authorList>
            <consortium name="Ensembl"/>
        </authorList>
    </citation>
    <scope>IDENTIFICATION</scope>
</reference>
<reference evidence="9" key="2">
    <citation type="submission" date="2025-09" db="UniProtKB">
        <authorList>
            <consortium name="Ensembl"/>
        </authorList>
    </citation>
    <scope>IDENTIFICATION</scope>
</reference>
<dbReference type="Proteomes" id="UP000694546">
    <property type="component" value="Chromosome 17"/>
</dbReference>
<organism evidence="9 10">
    <name type="scientific">Gadus morhua</name>
    <name type="common">Atlantic cod</name>
    <dbReference type="NCBI Taxonomy" id="8049"/>
    <lineage>
        <taxon>Eukaryota</taxon>
        <taxon>Metazoa</taxon>
        <taxon>Chordata</taxon>
        <taxon>Craniata</taxon>
        <taxon>Vertebrata</taxon>
        <taxon>Euteleostomi</taxon>
        <taxon>Actinopterygii</taxon>
        <taxon>Neopterygii</taxon>
        <taxon>Teleostei</taxon>
        <taxon>Neoteleostei</taxon>
        <taxon>Acanthomorphata</taxon>
        <taxon>Zeiogadaria</taxon>
        <taxon>Gadariae</taxon>
        <taxon>Gadiformes</taxon>
        <taxon>Gadoidei</taxon>
        <taxon>Gadidae</taxon>
        <taxon>Gadus</taxon>
    </lineage>
</organism>
<dbReference type="InterPro" id="IPR051275">
    <property type="entry name" value="Cell_adhesion_signaling"/>
</dbReference>
<feature type="compositionally biased region" description="Gly residues" evidence="6">
    <location>
        <begin position="634"/>
        <end position="651"/>
    </location>
</feature>
<comment type="subcellular location">
    <subcellularLocation>
        <location evidence="1">Membrane</location>
        <topology evidence="1">Single-pass type I membrane protein</topology>
    </subcellularLocation>
</comment>
<evidence type="ECO:0000256" key="1">
    <source>
        <dbReference type="ARBA" id="ARBA00004479"/>
    </source>
</evidence>
<feature type="transmembrane region" description="Helical" evidence="7">
    <location>
        <begin position="511"/>
        <end position="537"/>
    </location>
</feature>
<dbReference type="InterPro" id="IPR013162">
    <property type="entry name" value="CD80_C2-set"/>
</dbReference>
<dbReference type="Pfam" id="PF07679">
    <property type="entry name" value="I-set"/>
    <property type="match status" value="1"/>
</dbReference>
<evidence type="ECO:0000313" key="9">
    <source>
        <dbReference type="Ensembl" id="ENSGMOP00000038833.1"/>
    </source>
</evidence>
<dbReference type="PANTHER" id="PTHR11640:SF165">
    <property type="entry name" value="KIN OF IRRE LIKE (DROSOPHILA)-RELATED"/>
    <property type="match status" value="1"/>
</dbReference>
<feature type="region of interest" description="Disordered" evidence="6">
    <location>
        <begin position="698"/>
        <end position="754"/>
    </location>
</feature>
<dbReference type="InterPro" id="IPR013098">
    <property type="entry name" value="Ig_I-set"/>
</dbReference>
<dbReference type="GO" id="GO:0005886">
    <property type="term" value="C:plasma membrane"/>
    <property type="evidence" value="ECO:0007669"/>
    <property type="project" value="UniProtKB-SubCell"/>
</dbReference>
<dbReference type="GO" id="GO:0005911">
    <property type="term" value="C:cell-cell junction"/>
    <property type="evidence" value="ECO:0007669"/>
    <property type="project" value="TreeGrafter"/>
</dbReference>
<feature type="domain" description="Ig-like" evidence="8">
    <location>
        <begin position="233"/>
        <end position="309"/>
    </location>
</feature>
<evidence type="ECO:0000256" key="4">
    <source>
        <dbReference type="ARBA" id="ARBA00023180"/>
    </source>
</evidence>
<evidence type="ECO:0000256" key="6">
    <source>
        <dbReference type="SAM" id="MobiDB-lite"/>
    </source>
</evidence>
<accession>A0A8C5AYW2</accession>
<dbReference type="PROSITE" id="PS50835">
    <property type="entry name" value="IG_LIKE"/>
    <property type="match status" value="5"/>
</dbReference>
<dbReference type="InterPro" id="IPR013783">
    <property type="entry name" value="Ig-like_fold"/>
</dbReference>
<dbReference type="SMART" id="SM00408">
    <property type="entry name" value="IGc2"/>
    <property type="match status" value="3"/>
</dbReference>
<evidence type="ECO:0000256" key="2">
    <source>
        <dbReference type="ARBA" id="ARBA00023136"/>
    </source>
</evidence>
<feature type="region of interest" description="Disordered" evidence="6">
    <location>
        <begin position="594"/>
        <end position="683"/>
    </location>
</feature>
<feature type="domain" description="Ig-like" evidence="8">
    <location>
        <begin position="21"/>
        <end position="122"/>
    </location>
</feature>
<name>A0A8C5AYW2_GADMO</name>
<keyword evidence="2 7" id="KW-0472">Membrane</keyword>
<dbReference type="InterPro" id="IPR003599">
    <property type="entry name" value="Ig_sub"/>
</dbReference>
<dbReference type="GO" id="GO:0050839">
    <property type="term" value="F:cell adhesion molecule binding"/>
    <property type="evidence" value="ECO:0007669"/>
    <property type="project" value="TreeGrafter"/>
</dbReference>
<keyword evidence="4" id="KW-0325">Glycoprotein</keyword>
<dbReference type="GeneTree" id="ENSGT00940000155795"/>
<feature type="compositionally biased region" description="Low complexity" evidence="6">
    <location>
        <begin position="618"/>
        <end position="633"/>
    </location>
</feature>
<gene>
    <name evidence="9" type="primary">LOC115529991</name>
</gene>
<dbReference type="Ensembl" id="ENSGMOT00000038484.1">
    <property type="protein sequence ID" value="ENSGMOP00000038833.1"/>
    <property type="gene ID" value="ENSGMOG00000034463.1"/>
</dbReference>
<sequence>MHGVCLCTWCTQCDLNVSLPPALPVRSARFSQEPADQAVVRGQRVILFCVVFNYSGIVQWTKDGLALGIGEDLRAWPRYRVMRVHDLGQYNLEILSAELSDDSLYECQAPDAALRSRRAKLTVLIPPDDPVIDGGPEVLLTAGESYNLSCVSRGAKPRSNIEWLKDGLPVAGAVATDVSLEVLPDRKRVTTRSYLPIAPVDGDTGKNYSCVATNLAMPTGKTTTVTLNVHHLPTVTLSIEPRSVLEGDRVTFTCQANANPPIMGYRWAKGGVVLQGARESVFTTKADHSFFTEPVSCLVFNAVGKTNVSILVDVHFGPILLVEPQPQTVDMFSDVSLNCKWGGNPPLTLTWFKKGTNMVLSNNQLLLLKSVSQADAGQYVCKAIVPRIGVGETEVTLTVNGPPIISSDPVQFAARGEHGEVTCYIASTPPPDKIVWAWKENVWEKERGTLLERYTVEQSRPAGDGAGVLSTLTINNIMEADFLSTYNCTAWNAFGPGTMIISLEEKEDTPVGVIAAVTVCGTILFFLGLLVLMLIFYRQRKGSRRGVTLGKPDIKVETINKETHSLEEDSGSVSTASRMVKAMYSDPTNGYYNVRASTHDEAGRPASRSTLHYSDYRSPSGTPGGATSLSGSSSAGGSGATASGGGGGGSSISGAERVGGPPPGPLTSPGRPQACYDPRPPSRLSHISYAQFNTFTLGPGAVGGPPGGLGGGPPPGPEAPGLGGKYGSSTRFSYTSQNSEYSHSRHTQRMQTHV</sequence>
<feature type="compositionally biased region" description="Polar residues" evidence="6">
    <location>
        <begin position="727"/>
        <end position="741"/>
    </location>
</feature>
<keyword evidence="5" id="KW-0393">Immunoglobulin domain</keyword>
<evidence type="ECO:0000259" key="8">
    <source>
        <dbReference type="PROSITE" id="PS50835"/>
    </source>
</evidence>
<keyword evidence="3" id="KW-1015">Disulfide bond</keyword>
<keyword evidence="10" id="KW-1185">Reference proteome</keyword>